<dbReference type="SUPFAM" id="SSF53098">
    <property type="entry name" value="Ribonuclease H-like"/>
    <property type="match status" value="1"/>
</dbReference>
<dbReference type="InterPro" id="IPR012337">
    <property type="entry name" value="RNaseH-like_sf"/>
</dbReference>
<gene>
    <name evidence="1" type="ORF">SAY86_025545</name>
</gene>
<organism evidence="1 2">
    <name type="scientific">Trapa natans</name>
    <name type="common">Water chestnut</name>
    <dbReference type="NCBI Taxonomy" id="22666"/>
    <lineage>
        <taxon>Eukaryota</taxon>
        <taxon>Viridiplantae</taxon>
        <taxon>Streptophyta</taxon>
        <taxon>Embryophyta</taxon>
        <taxon>Tracheophyta</taxon>
        <taxon>Spermatophyta</taxon>
        <taxon>Magnoliopsida</taxon>
        <taxon>eudicotyledons</taxon>
        <taxon>Gunneridae</taxon>
        <taxon>Pentapetalae</taxon>
        <taxon>rosids</taxon>
        <taxon>malvids</taxon>
        <taxon>Myrtales</taxon>
        <taxon>Lythraceae</taxon>
        <taxon>Trapa</taxon>
    </lineage>
</organism>
<dbReference type="PANTHER" id="PTHR10797">
    <property type="entry name" value="CCR4-NOT TRANSCRIPTION COMPLEX SUBUNIT"/>
    <property type="match status" value="1"/>
</dbReference>
<keyword evidence="2" id="KW-1185">Reference proteome</keyword>
<reference evidence="1 2" key="1">
    <citation type="journal article" date="2023" name="Hortic Res">
        <title>Pangenome of water caltrop reveals structural variations and asymmetric subgenome divergence after allopolyploidization.</title>
        <authorList>
            <person name="Zhang X."/>
            <person name="Chen Y."/>
            <person name="Wang L."/>
            <person name="Yuan Y."/>
            <person name="Fang M."/>
            <person name="Shi L."/>
            <person name="Lu R."/>
            <person name="Comes H.P."/>
            <person name="Ma Y."/>
            <person name="Chen Y."/>
            <person name="Huang G."/>
            <person name="Zhou Y."/>
            <person name="Zheng Z."/>
            <person name="Qiu Y."/>
        </authorList>
    </citation>
    <scope>NUCLEOTIDE SEQUENCE [LARGE SCALE GENOMIC DNA]</scope>
    <source>
        <strain evidence="1">F231</strain>
    </source>
</reference>
<dbReference type="Gene3D" id="3.30.420.10">
    <property type="entry name" value="Ribonuclease H-like superfamily/Ribonuclease H"/>
    <property type="match status" value="1"/>
</dbReference>
<evidence type="ECO:0000313" key="1">
    <source>
        <dbReference type="EMBL" id="KAK4800180.1"/>
    </source>
</evidence>
<sequence>MSSPSSVKSSIVTQLYPWTLTSSSSLSATPRLAAGFNRPTFMKKNVDALKLIQVGLTFTDAHGNLPDFGTDSVFIWEFYFRDFVAWRDPHRPESVALLRRQGIDFERNRNEGVNSVRFPYLLRTSGLLFNPYVRWITFHSAYDCGHLIKILVGCALPARMEDFLGLLRIFFGPRVFHVKHMMLLFFRLRRKKITKLLLEQH</sequence>
<dbReference type="GO" id="GO:0030014">
    <property type="term" value="C:CCR4-NOT complex"/>
    <property type="evidence" value="ECO:0007669"/>
    <property type="project" value="InterPro"/>
</dbReference>
<dbReference type="GO" id="GO:0003676">
    <property type="term" value="F:nucleic acid binding"/>
    <property type="evidence" value="ECO:0007669"/>
    <property type="project" value="InterPro"/>
</dbReference>
<dbReference type="AlphaFoldDB" id="A0AAN7RF43"/>
<protein>
    <submittedName>
        <fullName evidence="1">Uncharacterized protein</fullName>
    </submittedName>
</protein>
<dbReference type="InterPro" id="IPR036397">
    <property type="entry name" value="RNaseH_sf"/>
</dbReference>
<evidence type="ECO:0000313" key="2">
    <source>
        <dbReference type="Proteomes" id="UP001346149"/>
    </source>
</evidence>
<dbReference type="EMBL" id="JAXQNO010000004">
    <property type="protein sequence ID" value="KAK4800180.1"/>
    <property type="molecule type" value="Genomic_DNA"/>
</dbReference>
<comment type="caution">
    <text evidence="1">The sequence shown here is derived from an EMBL/GenBank/DDBJ whole genome shotgun (WGS) entry which is preliminary data.</text>
</comment>
<dbReference type="GO" id="GO:0004535">
    <property type="term" value="F:poly(A)-specific ribonuclease activity"/>
    <property type="evidence" value="ECO:0007669"/>
    <property type="project" value="InterPro"/>
</dbReference>
<name>A0AAN7RF43_TRANT</name>
<dbReference type="Proteomes" id="UP001346149">
    <property type="component" value="Unassembled WGS sequence"/>
</dbReference>
<dbReference type="InterPro" id="IPR039637">
    <property type="entry name" value="CNOT7/CNOT8/Pop2"/>
</dbReference>
<accession>A0AAN7RF43</accession>
<proteinExistence type="predicted"/>